<evidence type="ECO:0000313" key="1">
    <source>
        <dbReference type="EMBL" id="PKA72581.1"/>
    </source>
</evidence>
<organism evidence="1 2">
    <name type="scientific">Pseudomonas baetica</name>
    <dbReference type="NCBI Taxonomy" id="674054"/>
    <lineage>
        <taxon>Bacteria</taxon>
        <taxon>Pseudomonadati</taxon>
        <taxon>Pseudomonadota</taxon>
        <taxon>Gammaproteobacteria</taxon>
        <taxon>Pseudomonadales</taxon>
        <taxon>Pseudomonadaceae</taxon>
        <taxon>Pseudomonas</taxon>
    </lineage>
</organism>
<comment type="caution">
    <text evidence="1">The sequence shown here is derived from an EMBL/GenBank/DDBJ whole genome shotgun (WGS) entry which is preliminary data.</text>
</comment>
<reference evidence="1 2" key="1">
    <citation type="submission" date="2017-11" db="EMBL/GenBank/DDBJ databases">
        <title>Genome sequencing of a diverse group of Pseudomonas species.</title>
        <authorList>
            <person name="Loper J."/>
        </authorList>
    </citation>
    <scope>NUCLEOTIDE SEQUENCE [LARGE SCALE GENOMIC DNA]</scope>
    <source>
        <strain evidence="1 2">LMG 25716</strain>
    </source>
</reference>
<keyword evidence="2" id="KW-1185">Reference proteome</keyword>
<dbReference type="Proteomes" id="UP000232455">
    <property type="component" value="Unassembled WGS sequence"/>
</dbReference>
<accession>A0ABX4Q742</accession>
<gene>
    <name evidence="1" type="ORF">ATI02_5652</name>
</gene>
<name>A0ABX4Q742_9PSED</name>
<sequence>MGDVFALKELILHLKLDVCFYPSTTLLMTTLLTGCSRALKEKTELEKQLYAAPSLATEKFN</sequence>
<proteinExistence type="predicted"/>
<evidence type="ECO:0000313" key="2">
    <source>
        <dbReference type="Proteomes" id="UP000232455"/>
    </source>
</evidence>
<dbReference type="EMBL" id="PHHE01000001">
    <property type="protein sequence ID" value="PKA72581.1"/>
    <property type="molecule type" value="Genomic_DNA"/>
</dbReference>
<protein>
    <submittedName>
        <fullName evidence="1">Uncharacterized protein</fullName>
    </submittedName>
</protein>